<evidence type="ECO:0000256" key="1">
    <source>
        <dbReference type="ARBA" id="ARBA00007169"/>
    </source>
</evidence>
<dbReference type="Pfam" id="PF00975">
    <property type="entry name" value="Thioesterase"/>
    <property type="match status" value="1"/>
</dbReference>
<name>E6UAS8_RUMA7</name>
<dbReference type="InterPro" id="IPR001031">
    <property type="entry name" value="Thioesterase"/>
</dbReference>
<dbReference type="AlphaFoldDB" id="E6UAS8"/>
<reference evidence="3 4" key="1">
    <citation type="journal article" date="2011" name="J. Bacteriol.">
        <title>Complete genome of the cellulolytic ruminal bacterium Ruminococcus albus 7.</title>
        <authorList>
            <person name="Suen G."/>
            <person name="Stevenson D.M."/>
            <person name="Bruce D.C."/>
            <person name="Chertkov O."/>
            <person name="Copeland A."/>
            <person name="Cheng J.F."/>
            <person name="Detter C."/>
            <person name="Detter J.C."/>
            <person name="Goodwin L.A."/>
            <person name="Han C.S."/>
            <person name="Hauser L.J."/>
            <person name="Ivanova N.N."/>
            <person name="Kyrpides N.C."/>
            <person name="Land M.L."/>
            <person name="Lapidus A."/>
            <person name="Lucas S."/>
            <person name="Ovchinnikova G."/>
            <person name="Pitluck S."/>
            <person name="Tapia R."/>
            <person name="Woyke T."/>
            <person name="Boyum J."/>
            <person name="Mead D."/>
            <person name="Weimer P.J."/>
        </authorList>
    </citation>
    <scope>NUCLEOTIDE SEQUENCE [LARGE SCALE GENOMIC DNA]</scope>
    <source>
        <strain evidence="4">ATCC 27210 / DSM 20455 / JCM 14654 / NCDO 2250 / 7</strain>
    </source>
</reference>
<dbReference type="KEGG" id="ral:Rumal_0880"/>
<organism evidence="3 4">
    <name type="scientific">Ruminococcus albus (strain ATCC 27210 / DSM 20455 / JCM 14654 / NCDO 2250 / 7)</name>
    <dbReference type="NCBI Taxonomy" id="697329"/>
    <lineage>
        <taxon>Bacteria</taxon>
        <taxon>Bacillati</taxon>
        <taxon>Bacillota</taxon>
        <taxon>Clostridia</taxon>
        <taxon>Eubacteriales</taxon>
        <taxon>Oscillospiraceae</taxon>
        <taxon>Ruminococcus</taxon>
    </lineage>
</organism>
<dbReference type="HOGENOM" id="CLU_070456_1_1_9"/>
<evidence type="ECO:0000259" key="2">
    <source>
        <dbReference type="Pfam" id="PF00975"/>
    </source>
</evidence>
<dbReference type="OrthoDB" id="2213423at2"/>
<comment type="similarity">
    <text evidence="1">Belongs to the thioesterase family.</text>
</comment>
<dbReference type="GO" id="GO:0008610">
    <property type="term" value="P:lipid biosynthetic process"/>
    <property type="evidence" value="ECO:0007669"/>
    <property type="project" value="TreeGrafter"/>
</dbReference>
<gene>
    <name evidence="3" type="ordered locus">Rumal_0880</name>
</gene>
<dbReference type="eggNOG" id="COG3208">
    <property type="taxonomic scope" value="Bacteria"/>
</dbReference>
<dbReference type="SUPFAM" id="SSF53474">
    <property type="entry name" value="alpha/beta-Hydrolases"/>
    <property type="match status" value="1"/>
</dbReference>
<accession>E6UAS8</accession>
<keyword evidence="3" id="KW-0378">Hydrolase</keyword>
<sequence>MLKHWFKYETEYEQKNVNLICFSHAGGSARAYIPWKQYLPIEVGLLPVQLPMRENRIRDKMPENIQSIVKQIVDENTEVFKKPFALFGHSLGSFFAFETAVYCQENLGVEPEAMFVSGTVDPAHSKEKGKMLDLDDGKLLRTLLNFDGTEQQLLENKSFRDYLLPILRTDFRLFREYKNTAQQVHCPIYSYSGSRDPFAMTGEVEKWRNFTNAQYSHKEFTGGHFYMNQHTEELCHDILRKLKLTGGIRNAV</sequence>
<dbReference type="InterPro" id="IPR029058">
    <property type="entry name" value="AB_hydrolase_fold"/>
</dbReference>
<dbReference type="InterPro" id="IPR012223">
    <property type="entry name" value="TEII"/>
</dbReference>
<dbReference type="PANTHER" id="PTHR11487:SF0">
    <property type="entry name" value="S-ACYL FATTY ACID SYNTHASE THIOESTERASE, MEDIUM CHAIN"/>
    <property type="match status" value="1"/>
</dbReference>
<dbReference type="EMBL" id="CP002403">
    <property type="protein sequence ID" value="ADU21407.1"/>
    <property type="molecule type" value="Genomic_DNA"/>
</dbReference>
<protein>
    <submittedName>
        <fullName evidence="3">Oleoyl-(Acyl-carrier-protein) hydrolase</fullName>
        <ecNumber evidence="3">3.1.2.14</ecNumber>
    </submittedName>
</protein>
<dbReference type="GO" id="GO:0016297">
    <property type="term" value="F:fatty acyl-[ACP] hydrolase activity"/>
    <property type="evidence" value="ECO:0007669"/>
    <property type="project" value="UniProtKB-EC"/>
</dbReference>
<evidence type="ECO:0000313" key="4">
    <source>
        <dbReference type="Proteomes" id="UP000006919"/>
    </source>
</evidence>
<feature type="domain" description="Thioesterase" evidence="2">
    <location>
        <begin position="19"/>
        <end position="241"/>
    </location>
</feature>
<dbReference type="RefSeq" id="WP_013497585.1">
    <property type="nucleotide sequence ID" value="NC_014833.1"/>
</dbReference>
<dbReference type="Proteomes" id="UP000006919">
    <property type="component" value="Chromosome"/>
</dbReference>
<proteinExistence type="inferred from homology"/>
<dbReference type="STRING" id="697329.Rumal_0880"/>
<dbReference type="Gene3D" id="3.40.50.1820">
    <property type="entry name" value="alpha/beta hydrolase"/>
    <property type="match status" value="1"/>
</dbReference>
<dbReference type="EC" id="3.1.2.14" evidence="3"/>
<dbReference type="PANTHER" id="PTHR11487">
    <property type="entry name" value="THIOESTERASE"/>
    <property type="match status" value="1"/>
</dbReference>
<evidence type="ECO:0000313" key="3">
    <source>
        <dbReference type="EMBL" id="ADU21407.1"/>
    </source>
</evidence>